<dbReference type="Gene3D" id="3.40.50.720">
    <property type="entry name" value="NAD(P)-binding Rossmann-like Domain"/>
    <property type="match status" value="1"/>
</dbReference>
<dbReference type="GO" id="GO:0016491">
    <property type="term" value="F:oxidoreductase activity"/>
    <property type="evidence" value="ECO:0007669"/>
    <property type="project" value="UniProtKB-KW"/>
</dbReference>
<dbReference type="PROSITE" id="PS00061">
    <property type="entry name" value="ADH_SHORT"/>
    <property type="match status" value="1"/>
</dbReference>
<dbReference type="InterPro" id="IPR020904">
    <property type="entry name" value="Sc_DH/Rdtase_CS"/>
</dbReference>
<comment type="similarity">
    <text evidence="1 4">Belongs to the short-chain dehydrogenases/reductases (SDR) family.</text>
</comment>
<dbReference type="PANTHER" id="PTHR43391">
    <property type="entry name" value="RETINOL DEHYDROGENASE-RELATED"/>
    <property type="match status" value="1"/>
</dbReference>
<proteinExistence type="inferred from homology"/>
<dbReference type="InterPro" id="IPR036291">
    <property type="entry name" value="NAD(P)-bd_dom_sf"/>
</dbReference>
<dbReference type="Proteomes" id="UP001465755">
    <property type="component" value="Unassembled WGS sequence"/>
</dbReference>
<protein>
    <submittedName>
        <fullName evidence="5">Uncharacterized protein</fullName>
    </submittedName>
</protein>
<keyword evidence="2" id="KW-0521">NADP</keyword>
<dbReference type="PRINTS" id="PR00080">
    <property type="entry name" value="SDRFAMILY"/>
</dbReference>
<evidence type="ECO:0000256" key="2">
    <source>
        <dbReference type="ARBA" id="ARBA00022857"/>
    </source>
</evidence>
<sequence length="265" mass="28106">MSSLTTEASHTDEKLSLKGKTALITGASRGIGEQIAYAYAREGAKLILVAQREDALKEVASACKGAPDTEVHALSLSDDGAVDKMAKAVLDKHGRVDVIVNNAGVLGPFHEDLENLGQGPLEGNPDEWNEQMHINVLAPMRLLRWLGPAMVENGEGAIVNIASIAGTKGMAANISYSTSKNAMTGWSEAVHDALSPKGIKVIAINPAAVATPMTMTRPDMAGKVDPTKENQAADIAQLALLPFKVSRWCGIRELTTTNMVPIMKD</sequence>
<keyword evidence="3" id="KW-0560">Oxidoreductase</keyword>
<dbReference type="SUPFAM" id="SSF51735">
    <property type="entry name" value="NAD(P)-binding Rossmann-fold domains"/>
    <property type="match status" value="1"/>
</dbReference>
<dbReference type="CDD" id="cd05233">
    <property type="entry name" value="SDR_c"/>
    <property type="match status" value="1"/>
</dbReference>
<evidence type="ECO:0000313" key="6">
    <source>
        <dbReference type="Proteomes" id="UP001465755"/>
    </source>
</evidence>
<comment type="caution">
    <text evidence="5">The sequence shown here is derived from an EMBL/GenBank/DDBJ whole genome shotgun (WGS) entry which is preliminary data.</text>
</comment>
<evidence type="ECO:0000256" key="3">
    <source>
        <dbReference type="ARBA" id="ARBA00023002"/>
    </source>
</evidence>
<dbReference type="Pfam" id="PF00106">
    <property type="entry name" value="adh_short"/>
    <property type="match status" value="1"/>
</dbReference>
<dbReference type="InterPro" id="IPR002347">
    <property type="entry name" value="SDR_fam"/>
</dbReference>
<dbReference type="EMBL" id="JALJOQ010000029">
    <property type="protein sequence ID" value="KAK9807960.1"/>
    <property type="molecule type" value="Genomic_DNA"/>
</dbReference>
<evidence type="ECO:0000313" key="5">
    <source>
        <dbReference type="EMBL" id="KAK9807960.1"/>
    </source>
</evidence>
<reference evidence="5 6" key="1">
    <citation type="journal article" date="2024" name="Nat. Commun.">
        <title>Phylogenomics reveals the evolutionary origins of lichenization in chlorophyte algae.</title>
        <authorList>
            <person name="Puginier C."/>
            <person name="Libourel C."/>
            <person name="Otte J."/>
            <person name="Skaloud P."/>
            <person name="Haon M."/>
            <person name="Grisel S."/>
            <person name="Petersen M."/>
            <person name="Berrin J.G."/>
            <person name="Delaux P.M."/>
            <person name="Dal Grande F."/>
            <person name="Keller J."/>
        </authorList>
    </citation>
    <scope>NUCLEOTIDE SEQUENCE [LARGE SCALE GENOMIC DNA]</scope>
    <source>
        <strain evidence="5 6">SAG 2036</strain>
    </source>
</reference>
<name>A0AAW1PDS1_9CHLO</name>
<gene>
    <name evidence="5" type="ORF">WJX73_007987</name>
</gene>
<evidence type="ECO:0000256" key="1">
    <source>
        <dbReference type="ARBA" id="ARBA00006484"/>
    </source>
</evidence>
<dbReference type="AlphaFoldDB" id="A0AAW1PDS1"/>
<dbReference type="PANTHER" id="PTHR43391:SF14">
    <property type="entry name" value="DEHYDROGENASE_REDUCTASE SDR FAMILY PROTEIN 7-LIKE"/>
    <property type="match status" value="1"/>
</dbReference>
<keyword evidence="6" id="KW-1185">Reference proteome</keyword>
<dbReference type="PRINTS" id="PR00081">
    <property type="entry name" value="GDHRDH"/>
</dbReference>
<accession>A0AAW1PDS1</accession>
<evidence type="ECO:0000256" key="4">
    <source>
        <dbReference type="RuleBase" id="RU000363"/>
    </source>
</evidence>
<organism evidence="5 6">
    <name type="scientific">Symbiochloris irregularis</name>
    <dbReference type="NCBI Taxonomy" id="706552"/>
    <lineage>
        <taxon>Eukaryota</taxon>
        <taxon>Viridiplantae</taxon>
        <taxon>Chlorophyta</taxon>
        <taxon>core chlorophytes</taxon>
        <taxon>Trebouxiophyceae</taxon>
        <taxon>Trebouxiales</taxon>
        <taxon>Trebouxiaceae</taxon>
        <taxon>Symbiochloris</taxon>
    </lineage>
</organism>